<evidence type="ECO:0000313" key="7">
    <source>
        <dbReference type="EMBL" id="BCD98182.1"/>
    </source>
</evidence>
<feature type="transmembrane region" description="Helical" evidence="5">
    <location>
        <begin position="113"/>
        <end position="132"/>
    </location>
</feature>
<evidence type="ECO:0000256" key="3">
    <source>
        <dbReference type="ARBA" id="ARBA00022989"/>
    </source>
</evidence>
<proteinExistence type="predicted"/>
<feature type="transmembrane region" description="Helical" evidence="5">
    <location>
        <begin position="82"/>
        <end position="101"/>
    </location>
</feature>
<gene>
    <name evidence="7" type="ORF">MARGE09_P2383</name>
</gene>
<reference evidence="7 8" key="1">
    <citation type="journal article" date="2022" name="IScience">
        <title>An ultrasensitive nanofiber-based assay for enzymatic hydrolysis and deep-sea microbial degradation of cellulose.</title>
        <authorList>
            <person name="Tsudome M."/>
            <person name="Tachioka M."/>
            <person name="Miyazaki M."/>
            <person name="Uchimura K."/>
            <person name="Tsuda M."/>
            <person name="Takaki Y."/>
            <person name="Deguchi S."/>
        </authorList>
    </citation>
    <scope>NUCLEOTIDE SEQUENCE [LARGE SCALE GENOMIC DNA]</scope>
    <source>
        <strain evidence="7 8">GE09</strain>
    </source>
</reference>
<feature type="transmembrane region" description="Helical" evidence="5">
    <location>
        <begin position="165"/>
        <end position="185"/>
    </location>
</feature>
<evidence type="ECO:0000256" key="2">
    <source>
        <dbReference type="ARBA" id="ARBA00022692"/>
    </source>
</evidence>
<keyword evidence="8" id="KW-1185">Reference proteome</keyword>
<evidence type="ECO:0000313" key="8">
    <source>
        <dbReference type="Proteomes" id="UP001320119"/>
    </source>
</evidence>
<dbReference type="AlphaFoldDB" id="A0AAN1WIF1"/>
<feature type="transmembrane region" description="Helical" evidence="5">
    <location>
        <begin position="411"/>
        <end position="430"/>
    </location>
</feature>
<feature type="domain" description="O-antigen ligase-related" evidence="6">
    <location>
        <begin position="247"/>
        <end position="383"/>
    </location>
</feature>
<feature type="transmembrane region" description="Helical" evidence="5">
    <location>
        <begin position="366"/>
        <end position="390"/>
    </location>
</feature>
<feature type="transmembrane region" description="Helical" evidence="5">
    <location>
        <begin position="40"/>
        <end position="70"/>
    </location>
</feature>
<feature type="transmembrane region" description="Helical" evidence="5">
    <location>
        <begin position="237"/>
        <end position="256"/>
    </location>
</feature>
<dbReference type="Proteomes" id="UP001320119">
    <property type="component" value="Chromosome"/>
</dbReference>
<dbReference type="RefSeq" id="WP_236982365.1">
    <property type="nucleotide sequence ID" value="NZ_AP023086.1"/>
</dbReference>
<evidence type="ECO:0000256" key="5">
    <source>
        <dbReference type="SAM" id="Phobius"/>
    </source>
</evidence>
<dbReference type="PANTHER" id="PTHR37422:SF13">
    <property type="entry name" value="LIPOPOLYSACCHARIDE BIOSYNTHESIS PROTEIN PA4999-RELATED"/>
    <property type="match status" value="1"/>
</dbReference>
<feature type="transmembrane region" description="Helical" evidence="5">
    <location>
        <begin position="282"/>
        <end position="301"/>
    </location>
</feature>
<feature type="transmembrane region" description="Helical" evidence="5">
    <location>
        <begin position="12"/>
        <end position="34"/>
    </location>
</feature>
<keyword evidence="4 5" id="KW-0472">Membrane</keyword>
<evidence type="ECO:0000259" key="6">
    <source>
        <dbReference type="Pfam" id="PF04932"/>
    </source>
</evidence>
<dbReference type="KEGG" id="marq:MARGE09_P2383"/>
<comment type="subcellular location">
    <subcellularLocation>
        <location evidence="1">Membrane</location>
        <topology evidence="1">Multi-pass membrane protein</topology>
    </subcellularLocation>
</comment>
<organism evidence="7 8">
    <name type="scientific">Marinagarivorans cellulosilyticus</name>
    <dbReference type="NCBI Taxonomy" id="2721545"/>
    <lineage>
        <taxon>Bacteria</taxon>
        <taxon>Pseudomonadati</taxon>
        <taxon>Pseudomonadota</taxon>
        <taxon>Gammaproteobacteria</taxon>
        <taxon>Cellvibrionales</taxon>
        <taxon>Cellvibrionaceae</taxon>
        <taxon>Marinagarivorans</taxon>
    </lineage>
</organism>
<evidence type="ECO:0000256" key="1">
    <source>
        <dbReference type="ARBA" id="ARBA00004141"/>
    </source>
</evidence>
<dbReference type="EMBL" id="AP023086">
    <property type="protein sequence ID" value="BCD98182.1"/>
    <property type="molecule type" value="Genomic_DNA"/>
</dbReference>
<sequence>MLKTHGLAPNRRAIVTPLIAIALCGLFAAAWWLLPHPIVIIAACLAPLAIYGVLKLPFIIILSFVIFSFCRIHEAFPFLNPLRIPQLLALSALFALGWHIVVTGKIRPFWDDTFNWVGLFFFLVFTGLFFATSRDIAITAFKDSYIKIIIMTFAIAWLTRTPKDFLLSLYLLTLSGAAVAGVALWNKVNGIGLVEGTRVTVGRELGSILGDPNDLALVLMFPISFAISLMLNKGLGLIARLVGAISTIALFSAVIATQSRGGLLGVMAVFGLFAYRRITNKFIFFGAGAVVAMALFVMAGISGRASGGAAESGVDASAMGRIWAWQAAWGMALANPFSGVGLKNFFSNYYFYSPHWDGLNHAVHSTWFGVLAETGILGIIVFVIMVVQLIRDAIKTTDDGIQCKAPAAIQAASEANLAAILGIVVSGTFLTQGFTWPIYVVASLIIAMKFWQRENLK</sequence>
<dbReference type="Pfam" id="PF04932">
    <property type="entry name" value="Wzy_C"/>
    <property type="match status" value="1"/>
</dbReference>
<dbReference type="InterPro" id="IPR007016">
    <property type="entry name" value="O-antigen_ligase-rel_domated"/>
</dbReference>
<name>A0AAN1WIF1_9GAMM</name>
<accession>A0AAN1WIF1</accession>
<protein>
    <recommendedName>
        <fullName evidence="6">O-antigen ligase-related domain-containing protein</fullName>
    </recommendedName>
</protein>
<feature type="transmembrane region" description="Helical" evidence="5">
    <location>
        <begin position="261"/>
        <end position="276"/>
    </location>
</feature>
<dbReference type="GO" id="GO:0016020">
    <property type="term" value="C:membrane"/>
    <property type="evidence" value="ECO:0007669"/>
    <property type="project" value="UniProtKB-SubCell"/>
</dbReference>
<keyword evidence="2 5" id="KW-0812">Transmembrane</keyword>
<dbReference type="InterPro" id="IPR051533">
    <property type="entry name" value="WaaL-like"/>
</dbReference>
<evidence type="ECO:0000256" key="4">
    <source>
        <dbReference type="ARBA" id="ARBA00023136"/>
    </source>
</evidence>
<feature type="transmembrane region" description="Helical" evidence="5">
    <location>
        <begin position="322"/>
        <end position="346"/>
    </location>
</feature>
<feature type="transmembrane region" description="Helical" evidence="5">
    <location>
        <begin position="215"/>
        <end position="231"/>
    </location>
</feature>
<keyword evidence="3 5" id="KW-1133">Transmembrane helix</keyword>
<dbReference type="PANTHER" id="PTHR37422">
    <property type="entry name" value="TEICHURONIC ACID BIOSYNTHESIS PROTEIN TUAE"/>
    <property type="match status" value="1"/>
</dbReference>